<protein>
    <submittedName>
        <fullName evidence="1">Uncharacterized protein</fullName>
    </submittedName>
</protein>
<gene>
    <name evidence="1" type="ORF">FTW19_10210</name>
</gene>
<reference evidence="1 2" key="1">
    <citation type="submission" date="2019-08" db="EMBL/GenBank/DDBJ databases">
        <title>Complete genome sequence of Terriglobus albidus strain ORNL.</title>
        <authorList>
            <person name="Podar M."/>
        </authorList>
    </citation>
    <scope>NUCLEOTIDE SEQUENCE [LARGE SCALE GENOMIC DNA]</scope>
    <source>
        <strain evidence="1 2">ORNL</strain>
    </source>
</reference>
<accession>A0A5B9E8B1</accession>
<dbReference type="EMBL" id="CP042806">
    <property type="protein sequence ID" value="QEE28338.1"/>
    <property type="molecule type" value="Genomic_DNA"/>
</dbReference>
<keyword evidence="2" id="KW-1185">Reference proteome</keyword>
<dbReference type="KEGG" id="talb:FTW19_10210"/>
<evidence type="ECO:0000313" key="1">
    <source>
        <dbReference type="EMBL" id="QEE28338.1"/>
    </source>
</evidence>
<dbReference type="RefSeq" id="WP_147647528.1">
    <property type="nucleotide sequence ID" value="NZ_CP042806.1"/>
</dbReference>
<dbReference type="OrthoDB" id="9758603at2"/>
<organism evidence="1 2">
    <name type="scientific">Terriglobus albidus</name>
    <dbReference type="NCBI Taxonomy" id="1592106"/>
    <lineage>
        <taxon>Bacteria</taxon>
        <taxon>Pseudomonadati</taxon>
        <taxon>Acidobacteriota</taxon>
        <taxon>Terriglobia</taxon>
        <taxon>Terriglobales</taxon>
        <taxon>Acidobacteriaceae</taxon>
        <taxon>Terriglobus</taxon>
    </lineage>
</organism>
<sequence length="359" mass="38539">MENHSGLVDNFRDFKADPRAISNSLRPVLPVAKQKHIVLKTGDSVVFDTWLLNDTDRPVTGKLTLTLTSPDGRTSQIAQYDAPAFRKDQLSYLLQENVTTPVLASAGTWLARFTLSGHPEVTHEVSLLVVDPAPSSLRPLRVGTTQLSSQVEQTLKKITGITVEPLVEGASYDVLIGSGGSAEASKNLAVDAEGAYKPGAGPLKEFTLPEGVLAAIRAGTPLLAITPTDGQSIGVAKQLAALGAFEFHGMVGASRASWMGSWYFIRKHPLYDGMPADQAMSIHYQVKGGGSNGWMIEGPSVEIPCAYARDHDRNIGAGTLTTRVGNTPIVLHRIADMHPVLLQRFIANALAWLTTKRTA</sequence>
<dbReference type="AlphaFoldDB" id="A0A5B9E8B1"/>
<name>A0A5B9E8B1_9BACT</name>
<evidence type="ECO:0000313" key="2">
    <source>
        <dbReference type="Proteomes" id="UP000321820"/>
    </source>
</evidence>
<dbReference type="Proteomes" id="UP000321820">
    <property type="component" value="Chromosome"/>
</dbReference>
<proteinExistence type="predicted"/>